<dbReference type="Proteomes" id="UP000215256">
    <property type="component" value="Chromosome 2"/>
</dbReference>
<accession>A0A248UBG6</accession>
<proteinExistence type="inferred from homology"/>
<dbReference type="RefSeq" id="WP_095444758.1">
    <property type="nucleotide sequence ID" value="NZ_CP022603.1"/>
</dbReference>
<evidence type="ECO:0000256" key="3">
    <source>
        <dbReference type="ARBA" id="ARBA00023027"/>
    </source>
</evidence>
<dbReference type="AlphaFoldDB" id="A0A248UBG6"/>
<dbReference type="KEGG" id="och:CES85_4663"/>
<sequence length="311" mass="33180">MSVEIIQLCPLTPAMEQSLNEQYKVHRWFEIKDQDAFLNTHGDKIKGVVTGGHIGIPNELADRLPALEIVAINGVGFDKVDLPKARQRGYRVSNTPDVLTTDVADTAIGLIIAQARHIATADAHVRKGNWPKAEIGLGTRVSGRRYGIFGLGRIGKAIARRLEGFDAQISYTGRAKQDVPYGYYPSLLELAQNCDVLVIAAAASAETRHAINADVLAALGSNGVLINIARGSLVDEVALVKALQSGQLGGAGLDVFENEPTVPAELYDMPNVVLTPHIGSGTHQTRKAMADLVLANLGAHFGGKELVTAVV</sequence>
<evidence type="ECO:0000259" key="5">
    <source>
        <dbReference type="Pfam" id="PF00389"/>
    </source>
</evidence>
<evidence type="ECO:0000256" key="2">
    <source>
        <dbReference type="ARBA" id="ARBA00023002"/>
    </source>
</evidence>
<dbReference type="Pfam" id="PF02826">
    <property type="entry name" value="2-Hacid_dh_C"/>
    <property type="match status" value="1"/>
</dbReference>
<dbReference type="SUPFAM" id="SSF51735">
    <property type="entry name" value="NAD(P)-binding Rossmann-fold domains"/>
    <property type="match status" value="1"/>
</dbReference>
<feature type="domain" description="D-isomer specific 2-hydroxyacid dehydrogenase NAD-binding" evidence="6">
    <location>
        <begin position="108"/>
        <end position="279"/>
    </location>
</feature>
<feature type="domain" description="D-isomer specific 2-hydroxyacid dehydrogenase catalytic" evidence="5">
    <location>
        <begin position="13"/>
        <end position="310"/>
    </location>
</feature>
<dbReference type="PANTHER" id="PTHR10996:SF178">
    <property type="entry name" value="2-HYDROXYACID DEHYDROGENASE YGL185C-RELATED"/>
    <property type="match status" value="1"/>
</dbReference>
<evidence type="ECO:0000313" key="8">
    <source>
        <dbReference type="Proteomes" id="UP000215256"/>
    </source>
</evidence>
<dbReference type="InterPro" id="IPR036291">
    <property type="entry name" value="NAD(P)-bd_dom_sf"/>
</dbReference>
<reference evidence="7 8" key="1">
    <citation type="submission" date="2017-07" db="EMBL/GenBank/DDBJ databases">
        <title>Phylogenetic study on the rhizospheric bacterium Ochrobactrum sp. A44.</title>
        <authorList>
            <person name="Krzyzanowska D.M."/>
            <person name="Ossowicki A."/>
            <person name="Rajewska M."/>
            <person name="Maciag T."/>
            <person name="Kaczynski Z."/>
            <person name="Czerwicka M."/>
            <person name="Jafra S."/>
        </authorList>
    </citation>
    <scope>NUCLEOTIDE SEQUENCE [LARGE SCALE GENOMIC DNA]</scope>
    <source>
        <strain evidence="7 8">A44</strain>
    </source>
</reference>
<protein>
    <submittedName>
        <fullName evidence="7">Glyoxylate/hydroxypyruvate reductase A HPR2</fullName>
        <ecNumber evidence="7">1.1.1.81</ecNumber>
    </submittedName>
</protein>
<dbReference type="InterPro" id="IPR006139">
    <property type="entry name" value="D-isomer_2_OHA_DH_cat_dom"/>
</dbReference>
<dbReference type="GO" id="GO:0051287">
    <property type="term" value="F:NAD binding"/>
    <property type="evidence" value="ECO:0007669"/>
    <property type="project" value="InterPro"/>
</dbReference>
<evidence type="ECO:0000259" key="6">
    <source>
        <dbReference type="Pfam" id="PF02826"/>
    </source>
</evidence>
<evidence type="ECO:0000256" key="4">
    <source>
        <dbReference type="RuleBase" id="RU003719"/>
    </source>
</evidence>
<dbReference type="GO" id="GO:0016618">
    <property type="term" value="F:hydroxypyruvate reductase [NAD(P)H] activity"/>
    <property type="evidence" value="ECO:0007669"/>
    <property type="project" value="UniProtKB-EC"/>
</dbReference>
<dbReference type="GO" id="GO:0005829">
    <property type="term" value="C:cytosol"/>
    <property type="evidence" value="ECO:0007669"/>
    <property type="project" value="TreeGrafter"/>
</dbReference>
<dbReference type="FunFam" id="3.40.50.720:FF:000213">
    <property type="entry name" value="Putative 2-hydroxyacid dehydrogenase"/>
    <property type="match status" value="1"/>
</dbReference>
<dbReference type="GO" id="GO:0030267">
    <property type="term" value="F:glyoxylate reductase (NADPH) activity"/>
    <property type="evidence" value="ECO:0007669"/>
    <property type="project" value="TreeGrafter"/>
</dbReference>
<dbReference type="SUPFAM" id="SSF52283">
    <property type="entry name" value="Formate/glycerate dehydrogenase catalytic domain-like"/>
    <property type="match status" value="1"/>
</dbReference>
<dbReference type="CDD" id="cd12156">
    <property type="entry name" value="HPPR"/>
    <property type="match status" value="1"/>
</dbReference>
<dbReference type="Gene3D" id="3.40.50.720">
    <property type="entry name" value="NAD(P)-binding Rossmann-like Domain"/>
    <property type="match status" value="2"/>
</dbReference>
<dbReference type="OrthoDB" id="9793626at2"/>
<dbReference type="Pfam" id="PF00389">
    <property type="entry name" value="2-Hacid_dh"/>
    <property type="match status" value="1"/>
</dbReference>
<evidence type="ECO:0000313" key="7">
    <source>
        <dbReference type="EMBL" id="ASV83880.1"/>
    </source>
</evidence>
<dbReference type="EC" id="1.1.1.81" evidence="7"/>
<keyword evidence="2 4" id="KW-0560">Oxidoreductase</keyword>
<organism evidence="7 8">
    <name type="scientific">Ochrobactrum quorumnocens</name>
    <dbReference type="NCBI Taxonomy" id="271865"/>
    <lineage>
        <taxon>Bacteria</taxon>
        <taxon>Pseudomonadati</taxon>
        <taxon>Pseudomonadota</taxon>
        <taxon>Alphaproteobacteria</taxon>
        <taxon>Hyphomicrobiales</taxon>
        <taxon>Brucellaceae</taxon>
        <taxon>Brucella/Ochrobactrum group</taxon>
        <taxon>Ochrobactrum</taxon>
    </lineage>
</organism>
<dbReference type="InterPro" id="IPR006140">
    <property type="entry name" value="D-isomer_DH_NAD-bd"/>
</dbReference>
<keyword evidence="3" id="KW-0520">NAD</keyword>
<keyword evidence="7" id="KW-0670">Pyruvate</keyword>
<dbReference type="PANTHER" id="PTHR10996">
    <property type="entry name" value="2-HYDROXYACID DEHYDROGENASE-RELATED"/>
    <property type="match status" value="1"/>
</dbReference>
<dbReference type="EMBL" id="CP022603">
    <property type="protein sequence ID" value="ASV83880.1"/>
    <property type="molecule type" value="Genomic_DNA"/>
</dbReference>
<keyword evidence="1" id="KW-0521">NADP</keyword>
<evidence type="ECO:0000256" key="1">
    <source>
        <dbReference type="ARBA" id="ARBA00022857"/>
    </source>
</evidence>
<comment type="similarity">
    <text evidence="4">Belongs to the D-isomer specific 2-hydroxyacid dehydrogenase family.</text>
</comment>
<name>A0A248UBG6_9HYPH</name>
<gene>
    <name evidence="7" type="ORF">CES85_4663</name>
</gene>
<dbReference type="InterPro" id="IPR050223">
    <property type="entry name" value="D-isomer_2-hydroxyacid_DH"/>
</dbReference>